<reference evidence="1 2" key="1">
    <citation type="submission" date="2009-01" db="EMBL/GenBank/DDBJ databases">
        <authorList>
            <person name="Fulton L."/>
            <person name="Clifton S."/>
            <person name="Fulton B."/>
            <person name="Xu J."/>
            <person name="Minx P."/>
            <person name="Pepin K.H."/>
            <person name="Johnson M."/>
            <person name="Bhonagiri V."/>
            <person name="Nash W.E."/>
            <person name="Mardis E.R."/>
            <person name="Wilson R.K."/>
        </authorList>
    </citation>
    <scope>NUCLEOTIDE SEQUENCE [LARGE SCALE GENOMIC DNA]</scope>
    <source>
        <strain evidence="1 2">DSM 5476</strain>
    </source>
</reference>
<dbReference type="EMBL" id="ACEC01000111">
    <property type="protein sequence ID" value="EEG29289.1"/>
    <property type="molecule type" value="Genomic_DNA"/>
</dbReference>
<protein>
    <submittedName>
        <fullName evidence="1">Uncharacterized protein</fullName>
    </submittedName>
</protein>
<comment type="caution">
    <text evidence="1">The sequence shown here is derived from an EMBL/GenBank/DDBJ whole genome shotgun (WGS) entry which is preliminary data.</text>
</comment>
<proteinExistence type="predicted"/>
<dbReference type="HOGENOM" id="CLU_3249604_0_0_9"/>
<keyword evidence="2" id="KW-1185">Reference proteome</keyword>
<evidence type="ECO:0000313" key="2">
    <source>
        <dbReference type="Proteomes" id="UP000003340"/>
    </source>
</evidence>
<dbReference type="AlphaFoldDB" id="C0EGW2"/>
<dbReference type="Proteomes" id="UP000003340">
    <property type="component" value="Unassembled WGS sequence"/>
</dbReference>
<name>C0EGW2_9FIRM</name>
<sequence>MFEISCLSRFICVEKRVCDTFVGPILQQRDAIRSAYPDFASI</sequence>
<evidence type="ECO:0000313" key="1">
    <source>
        <dbReference type="EMBL" id="EEG29289.1"/>
    </source>
</evidence>
<gene>
    <name evidence="1" type="ORF">CLOSTMETH_03106</name>
</gene>
<organism evidence="1 2">
    <name type="scientific">[Clostridium] methylpentosum DSM 5476</name>
    <dbReference type="NCBI Taxonomy" id="537013"/>
    <lineage>
        <taxon>Bacteria</taxon>
        <taxon>Bacillati</taxon>
        <taxon>Bacillota</taxon>
        <taxon>Clostridia</taxon>
        <taxon>Eubacteriales</taxon>
        <taxon>Oscillospiraceae</taxon>
        <taxon>Oscillospiraceae incertae sedis</taxon>
    </lineage>
</organism>
<accession>C0EGW2</accession>
<reference evidence="1 2" key="2">
    <citation type="submission" date="2009-02" db="EMBL/GenBank/DDBJ databases">
        <title>Draft genome sequence of Clostridium methylpentosum (DSM 5476).</title>
        <authorList>
            <person name="Sudarsanam P."/>
            <person name="Ley R."/>
            <person name="Guruge J."/>
            <person name="Turnbaugh P.J."/>
            <person name="Mahowald M."/>
            <person name="Liep D."/>
            <person name="Gordon J."/>
        </authorList>
    </citation>
    <scope>NUCLEOTIDE SEQUENCE [LARGE SCALE GENOMIC DNA]</scope>
    <source>
        <strain evidence="1 2">DSM 5476</strain>
    </source>
</reference>